<name>A0ABD1XVV8_9MARC</name>
<dbReference type="FunFam" id="1.20.1560.10:FF:000102">
    <property type="entry name" value="ABC multidrug transporter Mdr1"/>
    <property type="match status" value="1"/>
</dbReference>
<dbReference type="InterPro" id="IPR027417">
    <property type="entry name" value="P-loop_NTPase"/>
</dbReference>
<protein>
    <submittedName>
        <fullName evidence="15">Uncharacterized protein</fullName>
    </submittedName>
</protein>
<dbReference type="Pfam" id="PF00664">
    <property type="entry name" value="ABC_membrane"/>
    <property type="match status" value="2"/>
</dbReference>
<proteinExistence type="inferred from homology"/>
<evidence type="ECO:0000256" key="6">
    <source>
        <dbReference type="ARBA" id="ARBA00022741"/>
    </source>
</evidence>
<feature type="domain" description="ABC transmembrane type-1" evidence="14">
    <location>
        <begin position="99"/>
        <end position="387"/>
    </location>
</feature>
<evidence type="ECO:0000313" key="16">
    <source>
        <dbReference type="Proteomes" id="UP001605036"/>
    </source>
</evidence>
<dbReference type="CDD" id="cd18577">
    <property type="entry name" value="ABC_6TM_Pgp_ABCB1_D1_like"/>
    <property type="match status" value="1"/>
</dbReference>
<dbReference type="Pfam" id="PF00005">
    <property type="entry name" value="ABC_tran"/>
    <property type="match status" value="2"/>
</dbReference>
<dbReference type="SUPFAM" id="SSF52540">
    <property type="entry name" value="P-loop containing nucleoside triphosphate hydrolases"/>
    <property type="match status" value="2"/>
</dbReference>
<evidence type="ECO:0000256" key="11">
    <source>
        <dbReference type="SAM" id="MobiDB-lite"/>
    </source>
</evidence>
<dbReference type="PANTHER" id="PTHR43394">
    <property type="entry name" value="ATP-DEPENDENT PERMEASE MDL1, MITOCHONDRIAL"/>
    <property type="match status" value="1"/>
</dbReference>
<dbReference type="InterPro" id="IPR011527">
    <property type="entry name" value="ABC1_TM_dom"/>
</dbReference>
<evidence type="ECO:0000256" key="1">
    <source>
        <dbReference type="ARBA" id="ARBA00004651"/>
    </source>
</evidence>
<evidence type="ECO:0000256" key="4">
    <source>
        <dbReference type="ARBA" id="ARBA00022692"/>
    </source>
</evidence>
<gene>
    <name evidence="15" type="ORF">R1flu_023360</name>
</gene>
<feature type="domain" description="ABC transporter" evidence="13">
    <location>
        <begin position="422"/>
        <end position="658"/>
    </location>
</feature>
<evidence type="ECO:0000256" key="10">
    <source>
        <dbReference type="ARBA" id="ARBA00023180"/>
    </source>
</evidence>
<comment type="caution">
    <text evidence="15">The sequence shown here is derived from an EMBL/GenBank/DDBJ whole genome shotgun (WGS) entry which is preliminary data.</text>
</comment>
<evidence type="ECO:0000256" key="3">
    <source>
        <dbReference type="ARBA" id="ARBA00022448"/>
    </source>
</evidence>
<feature type="transmembrane region" description="Helical" evidence="12">
    <location>
        <begin position="358"/>
        <end position="376"/>
    </location>
</feature>
<dbReference type="Gene3D" id="3.40.50.300">
    <property type="entry name" value="P-loop containing nucleotide triphosphate hydrolases"/>
    <property type="match status" value="2"/>
</dbReference>
<evidence type="ECO:0000256" key="2">
    <source>
        <dbReference type="ARBA" id="ARBA00007577"/>
    </source>
</evidence>
<keyword evidence="7" id="KW-0067">ATP-binding</keyword>
<dbReference type="SMART" id="SM00382">
    <property type="entry name" value="AAA"/>
    <property type="match status" value="2"/>
</dbReference>
<keyword evidence="9 12" id="KW-0472">Membrane</keyword>
<feature type="domain" description="ABC transmembrane type-1" evidence="14">
    <location>
        <begin position="792"/>
        <end position="1078"/>
    </location>
</feature>
<dbReference type="CDD" id="cd18578">
    <property type="entry name" value="ABC_6TM_Pgp_ABCB1_D2_like"/>
    <property type="match status" value="1"/>
</dbReference>
<keyword evidence="5" id="KW-0677">Repeat</keyword>
<feature type="transmembrane region" description="Helical" evidence="12">
    <location>
        <begin position="935"/>
        <end position="952"/>
    </location>
</feature>
<feature type="transmembrane region" description="Helical" evidence="12">
    <location>
        <begin position="246"/>
        <end position="266"/>
    </location>
</feature>
<dbReference type="Proteomes" id="UP001605036">
    <property type="component" value="Unassembled WGS sequence"/>
</dbReference>
<dbReference type="PROSITE" id="PS00211">
    <property type="entry name" value="ABC_TRANSPORTER_1"/>
    <property type="match status" value="2"/>
</dbReference>
<feature type="transmembrane region" description="Helical" evidence="12">
    <location>
        <begin position="143"/>
        <end position="167"/>
    </location>
</feature>
<dbReference type="InterPro" id="IPR003439">
    <property type="entry name" value="ABC_transporter-like_ATP-bd"/>
</dbReference>
<feature type="domain" description="ABC transporter" evidence="13">
    <location>
        <begin position="1113"/>
        <end position="1350"/>
    </location>
</feature>
<dbReference type="FunFam" id="1.20.1560.10:FF:000009">
    <property type="entry name" value="ABC transporter B family member 1"/>
    <property type="match status" value="1"/>
</dbReference>
<keyword evidence="8 12" id="KW-1133">Transmembrane helix</keyword>
<dbReference type="CDD" id="cd03249">
    <property type="entry name" value="ABC_MTABC3_MDL1_MDL2"/>
    <property type="match status" value="2"/>
</dbReference>
<feature type="transmembrane region" description="Helical" evidence="12">
    <location>
        <begin position="322"/>
        <end position="346"/>
    </location>
</feature>
<feature type="transmembrane region" description="Helical" evidence="12">
    <location>
        <begin position="1013"/>
        <end position="1039"/>
    </location>
</feature>
<evidence type="ECO:0000256" key="5">
    <source>
        <dbReference type="ARBA" id="ARBA00022737"/>
    </source>
</evidence>
<dbReference type="GO" id="GO:0010329">
    <property type="term" value="F:auxin efflux transmembrane transporter activity"/>
    <property type="evidence" value="ECO:0007669"/>
    <property type="project" value="UniProtKB-ARBA"/>
</dbReference>
<feature type="region of interest" description="Disordered" evidence="11">
    <location>
        <begin position="38"/>
        <end position="74"/>
    </location>
</feature>
<sequence length="1356" mass="146476">MGDLGSEGVIASQAGVTGIVTAGARAAAPIDTAAELESGNGHKLVEGKDHKGLSDGEVGGKKDHEPPSGDKKKDDDVLQMISLRELFSFSDGLDKFLMIVGSIAAACNGLAQPLMTLLFGQLINAFGQNISNSKELVNQVGEVALRFVYIGAGSAVAAYIEVAFWIVAGERQAARIRGMYLRQILRQDVAFFDEDTTTGEVIARMSGDTILIQDALGEKVSKLLQLTSTFIGGYVIAFTRSWKLTLVMMSIMPVVVVTGGVMSRFISQLSTRGQNAYAGAGSLVEQVVGSIRTVTSYTGEPRAVKMYDSLLKGAEKAGMHQGLVTGIGMGFLLGSMFMAYGLALWYGGVLVRNEGLTGGQVINVIFAVLTGAMSLGQTAPSIGSVASGRAAAFKMFQVIKRVSPIDPYDKSGMVPETLKGDVELRNVDFVYPMRPDVQIFKNFSLTIPAGKTVALVGESGSGKSTVISLIERFYDPQSGQVLIDGIDIKSIQLRWLREHIGLVSQEPVLFGTSIRENISYGKEGATMEEIKEAAALANAAKFIARVPQGYDTLVGERGIQLSGGQKQRVAIARAILKNPRILLLDEATSALDAESERVVQDALDRVITNRTTVIVAHRLTTIRNADMIAVVQRGSIVETGSHSELTKNPNGAYSQLIALQEFQNKKPEADDQEDPDFVLDADQEGRSLSRDSSMKSPRVSASFRTSLTLPSGAVARRSLSKAGSTKESFSQDGGIVRRSSDGFGGSQKGSQRGSQKYDDIEAEAMSPKAKETANVSILRLARLNKPELPLFLVGSAGAAGVGLIFPVFGLLLSSVITAFFEVPSKMKKDVNFWAIMFVVLGVGVMAATPVQLWSFAIVGHRLIRRIRRICFEKILQQEINYFDQEDNSSGAIGSRLSSDASAVRSLVGDALSLLVQNLSTILAGLIIAFTASWQLAFIILAAVPLLGLQGYVQIKWLKGFSEDAKVKYEDASRVANDAVSSIRTVASFCAEERICDLYEEKCKEPVKSGTRQGLVAGFALGFSNLVMFCTYALCFWAGSKLVDNGTLTFKQVFRVFFAITLSALGVTQTAGLAPDFTKVKTAVNSIFKILDRKTQIDPYDLSGQKLTNVRGEIEFQRISFFYPTRADVQIFQDLCFKVPAGQTMALVGESGSGKSTAISLLERFYDPQSGVIKLDGVDIKKLQLRWLRQQMGLVSQEPVLFNESIEWNICYGREGTVSHDEVVAAATSANAHRFISALPEGYKTKVGERGAQLSGGQKQRVAISRAICKDPRILLLDEATSALDAESEHVVQEALDRIMVDRTTIVVAHRLSTIRNADIIGVVKNGIIVEQGRHEDLITRPDGAYASLVKLHMSSS</sequence>
<dbReference type="GO" id="GO:0005524">
    <property type="term" value="F:ATP binding"/>
    <property type="evidence" value="ECO:0007669"/>
    <property type="project" value="UniProtKB-KW"/>
</dbReference>
<feature type="compositionally biased region" description="Basic and acidic residues" evidence="11">
    <location>
        <begin position="684"/>
        <end position="693"/>
    </location>
</feature>
<keyword evidence="3" id="KW-0813">Transport</keyword>
<evidence type="ECO:0000259" key="14">
    <source>
        <dbReference type="PROSITE" id="PS50929"/>
    </source>
</evidence>
<evidence type="ECO:0000259" key="13">
    <source>
        <dbReference type="PROSITE" id="PS50893"/>
    </source>
</evidence>
<keyword evidence="6" id="KW-0547">Nucleotide-binding</keyword>
<evidence type="ECO:0000256" key="9">
    <source>
        <dbReference type="ARBA" id="ARBA00023136"/>
    </source>
</evidence>
<comment type="subcellular location">
    <subcellularLocation>
        <location evidence="1">Cell membrane</location>
        <topology evidence="1">Multi-pass membrane protein</topology>
    </subcellularLocation>
</comment>
<feature type="compositionally biased region" description="Polar residues" evidence="11">
    <location>
        <begin position="721"/>
        <end position="731"/>
    </location>
</feature>
<keyword evidence="10" id="KW-0325">Glycoprotein</keyword>
<dbReference type="GO" id="GO:0005886">
    <property type="term" value="C:plasma membrane"/>
    <property type="evidence" value="ECO:0007669"/>
    <property type="project" value="UniProtKB-SubCell"/>
</dbReference>
<dbReference type="InterPro" id="IPR039421">
    <property type="entry name" value="Type_1_exporter"/>
</dbReference>
<keyword evidence="16" id="KW-1185">Reference proteome</keyword>
<evidence type="ECO:0000313" key="15">
    <source>
        <dbReference type="EMBL" id="KAL2611668.1"/>
    </source>
</evidence>
<dbReference type="GO" id="GO:0010328">
    <property type="term" value="F:auxin influx transmembrane transporter activity"/>
    <property type="evidence" value="ECO:0007669"/>
    <property type="project" value="UniProtKB-ARBA"/>
</dbReference>
<feature type="transmembrane region" description="Helical" evidence="12">
    <location>
        <begin position="788"/>
        <end position="820"/>
    </location>
</feature>
<dbReference type="PANTHER" id="PTHR43394:SF16">
    <property type="entry name" value="ABC TRANSPORTER B FAMILY MEMBER 4-LIKE ISOFORM X1"/>
    <property type="match status" value="1"/>
</dbReference>
<comment type="similarity">
    <text evidence="2">Belongs to the ABC transporter superfamily. ABCB family. Multidrug resistance exporter (TC 3.A.1.201) subfamily.</text>
</comment>
<dbReference type="Gene3D" id="1.20.1560.10">
    <property type="entry name" value="ABC transporter type 1, transmembrane domain"/>
    <property type="match status" value="1"/>
</dbReference>
<keyword evidence="4 12" id="KW-0812">Transmembrane</keyword>
<dbReference type="PROSITE" id="PS50893">
    <property type="entry name" value="ABC_TRANSPORTER_2"/>
    <property type="match status" value="2"/>
</dbReference>
<dbReference type="InterPro" id="IPR003593">
    <property type="entry name" value="AAA+_ATPase"/>
</dbReference>
<dbReference type="FunFam" id="3.40.50.300:FF:000066">
    <property type="entry name" value="ABC transporter B family member 1"/>
    <property type="match status" value="2"/>
</dbReference>
<evidence type="ECO:0000256" key="8">
    <source>
        <dbReference type="ARBA" id="ARBA00022989"/>
    </source>
</evidence>
<organism evidence="15 16">
    <name type="scientific">Riccia fluitans</name>
    <dbReference type="NCBI Taxonomy" id="41844"/>
    <lineage>
        <taxon>Eukaryota</taxon>
        <taxon>Viridiplantae</taxon>
        <taxon>Streptophyta</taxon>
        <taxon>Embryophyta</taxon>
        <taxon>Marchantiophyta</taxon>
        <taxon>Marchantiopsida</taxon>
        <taxon>Marchantiidae</taxon>
        <taxon>Marchantiales</taxon>
        <taxon>Ricciaceae</taxon>
        <taxon>Riccia</taxon>
    </lineage>
</organism>
<evidence type="ECO:0000256" key="12">
    <source>
        <dbReference type="SAM" id="Phobius"/>
    </source>
</evidence>
<accession>A0ABD1XVV8</accession>
<evidence type="ECO:0000256" key="7">
    <source>
        <dbReference type="ARBA" id="ARBA00022840"/>
    </source>
</evidence>
<feature type="region of interest" description="Disordered" evidence="11">
    <location>
        <begin position="684"/>
        <end position="703"/>
    </location>
</feature>
<dbReference type="EMBL" id="JBHFFA010000007">
    <property type="protein sequence ID" value="KAL2611668.1"/>
    <property type="molecule type" value="Genomic_DNA"/>
</dbReference>
<feature type="transmembrane region" description="Helical" evidence="12">
    <location>
        <begin position="1051"/>
        <end position="1073"/>
    </location>
</feature>
<dbReference type="InterPro" id="IPR036640">
    <property type="entry name" value="ABC1_TM_sf"/>
</dbReference>
<reference evidence="15 16" key="1">
    <citation type="submission" date="2024-09" db="EMBL/GenBank/DDBJ databases">
        <title>Chromosome-scale assembly of Riccia fluitans.</title>
        <authorList>
            <person name="Paukszto L."/>
            <person name="Sawicki J."/>
            <person name="Karawczyk K."/>
            <person name="Piernik-Szablinska J."/>
            <person name="Szczecinska M."/>
            <person name="Mazdziarz M."/>
        </authorList>
    </citation>
    <scope>NUCLEOTIDE SEQUENCE [LARGE SCALE GENOMIC DNA]</scope>
    <source>
        <strain evidence="15">Rf_01</strain>
        <tissue evidence="15">Aerial parts of the thallus</tissue>
    </source>
</reference>
<feature type="region of interest" description="Disordered" evidence="11">
    <location>
        <begin position="716"/>
        <end position="758"/>
    </location>
</feature>
<dbReference type="SUPFAM" id="SSF90123">
    <property type="entry name" value="ABC transporter transmembrane region"/>
    <property type="match status" value="2"/>
</dbReference>
<feature type="compositionally biased region" description="Basic and acidic residues" evidence="11">
    <location>
        <begin position="43"/>
        <end position="74"/>
    </location>
</feature>
<dbReference type="InterPro" id="IPR017871">
    <property type="entry name" value="ABC_transporter-like_CS"/>
</dbReference>
<feature type="transmembrane region" description="Helical" evidence="12">
    <location>
        <begin position="832"/>
        <end position="858"/>
    </location>
</feature>
<dbReference type="PROSITE" id="PS50929">
    <property type="entry name" value="ABC_TM1F"/>
    <property type="match status" value="2"/>
</dbReference>